<accession>A0A6C0B677</accession>
<proteinExistence type="predicted"/>
<evidence type="ECO:0000256" key="1">
    <source>
        <dbReference type="ARBA" id="ARBA00023015"/>
    </source>
</evidence>
<keyword evidence="1" id="KW-0805">Transcription regulation</keyword>
<dbReference type="GO" id="GO:0005634">
    <property type="term" value="C:nucleus"/>
    <property type="evidence" value="ECO:0007669"/>
    <property type="project" value="TreeGrafter"/>
</dbReference>
<dbReference type="Gene3D" id="1.10.472.170">
    <property type="match status" value="1"/>
</dbReference>
<dbReference type="GO" id="GO:0017025">
    <property type="term" value="F:TBP-class protein binding"/>
    <property type="evidence" value="ECO:0007669"/>
    <property type="project" value="InterPro"/>
</dbReference>
<keyword evidence="2" id="KW-0804">Transcription</keyword>
<evidence type="ECO:0000313" key="4">
    <source>
        <dbReference type="EMBL" id="QHS87344.1"/>
    </source>
</evidence>
<evidence type="ECO:0000259" key="3">
    <source>
        <dbReference type="SMART" id="SM00385"/>
    </source>
</evidence>
<dbReference type="Pfam" id="PF00382">
    <property type="entry name" value="TFIIB"/>
    <property type="match status" value="2"/>
</dbReference>
<dbReference type="SUPFAM" id="SSF47954">
    <property type="entry name" value="Cyclin-like"/>
    <property type="match status" value="2"/>
</dbReference>
<feature type="domain" description="Cyclin-like" evidence="3">
    <location>
        <begin position="159"/>
        <end position="243"/>
    </location>
</feature>
<dbReference type="GO" id="GO:0070897">
    <property type="term" value="P:transcription preinitiation complex assembly"/>
    <property type="evidence" value="ECO:0007669"/>
    <property type="project" value="InterPro"/>
</dbReference>
<organism evidence="4">
    <name type="scientific">viral metagenome</name>
    <dbReference type="NCBI Taxonomy" id="1070528"/>
    <lineage>
        <taxon>unclassified sequences</taxon>
        <taxon>metagenomes</taxon>
        <taxon>organismal metagenomes</taxon>
    </lineage>
</organism>
<dbReference type="GO" id="GO:0097550">
    <property type="term" value="C:transcription preinitiation complex"/>
    <property type="evidence" value="ECO:0007669"/>
    <property type="project" value="TreeGrafter"/>
</dbReference>
<dbReference type="Gene3D" id="1.10.472.10">
    <property type="entry name" value="Cyclin-like"/>
    <property type="match status" value="1"/>
</dbReference>
<dbReference type="InterPro" id="IPR013763">
    <property type="entry name" value="Cyclin-like_dom"/>
</dbReference>
<sequence length="360" mass="40238">MEAQIEIEERRVAKSRTKKTHTQLSKTEKAKLWEILDTDTPKKKLVIEPDMASTICQLCDSALLLRDDGFPTCTNSACGLICRDVVDYNAEWRFYGADDKSSTDPTRCGNPINPLLQESSLGCKVLYSGNSSYEMRKIGKWTEWQSIPHREKSLYSEFTYITMMAQIAGIPKIIVDDALAIHKDISEQKMFRGCNRDGIKAASIYIACRQNGCTRTSHEIAEIFHLDNASATHGCSLALDILNTVERNAGLEQTNLGVTLPSAFIERYCSKLNIGKEHMMLGKFVAARVEKMNLIPDNTPYSIAAGIIYFVCQFYGLSQSKSDIAIVCKVSEVTISKCCKKLEDRKADLVPACLLKKAYV</sequence>
<dbReference type="InterPro" id="IPR013150">
    <property type="entry name" value="TFIIB_cyclin"/>
</dbReference>
<dbReference type="PANTHER" id="PTHR11618:SF13">
    <property type="entry name" value="TRANSCRIPTION INITIATION FACTOR IIB"/>
    <property type="match status" value="1"/>
</dbReference>
<dbReference type="InterPro" id="IPR000812">
    <property type="entry name" value="TFIIB"/>
</dbReference>
<dbReference type="AlphaFoldDB" id="A0A6C0B677"/>
<dbReference type="InterPro" id="IPR036915">
    <property type="entry name" value="Cyclin-like_sf"/>
</dbReference>
<dbReference type="SMART" id="SM00385">
    <property type="entry name" value="CYCLIN"/>
    <property type="match status" value="2"/>
</dbReference>
<protein>
    <recommendedName>
        <fullName evidence="3">Cyclin-like domain-containing protein</fullName>
    </recommendedName>
</protein>
<name>A0A6C0B677_9ZZZZ</name>
<evidence type="ECO:0000256" key="2">
    <source>
        <dbReference type="ARBA" id="ARBA00023163"/>
    </source>
</evidence>
<dbReference type="EMBL" id="MN739080">
    <property type="protein sequence ID" value="QHS87344.1"/>
    <property type="molecule type" value="Genomic_DNA"/>
</dbReference>
<dbReference type="PRINTS" id="PR00685">
    <property type="entry name" value="TIFACTORIIB"/>
</dbReference>
<dbReference type="PANTHER" id="PTHR11618">
    <property type="entry name" value="TRANSCRIPTION INITIATION FACTOR IIB-RELATED"/>
    <property type="match status" value="1"/>
</dbReference>
<feature type="domain" description="Cyclin-like" evidence="3">
    <location>
        <begin position="263"/>
        <end position="344"/>
    </location>
</feature>
<reference evidence="4" key="1">
    <citation type="journal article" date="2020" name="Nature">
        <title>Giant virus diversity and host interactions through global metagenomics.</title>
        <authorList>
            <person name="Schulz F."/>
            <person name="Roux S."/>
            <person name="Paez-Espino D."/>
            <person name="Jungbluth S."/>
            <person name="Walsh D.A."/>
            <person name="Denef V.J."/>
            <person name="McMahon K.D."/>
            <person name="Konstantinidis K.T."/>
            <person name="Eloe-Fadrosh E.A."/>
            <person name="Kyrpides N.C."/>
            <person name="Woyke T."/>
        </authorList>
    </citation>
    <scope>NUCLEOTIDE SEQUENCE</scope>
    <source>
        <strain evidence="4">GVMAG-M-3300010157-4</strain>
    </source>
</reference>